<name>A0A2M9C005_9MICO</name>
<feature type="region of interest" description="Disordered" evidence="1">
    <location>
        <begin position="160"/>
        <end position="185"/>
    </location>
</feature>
<dbReference type="Proteomes" id="UP000230161">
    <property type="component" value="Unassembled WGS sequence"/>
</dbReference>
<organism evidence="2 3">
    <name type="scientific">Compostimonas suwonensis</name>
    <dbReference type="NCBI Taxonomy" id="1048394"/>
    <lineage>
        <taxon>Bacteria</taxon>
        <taxon>Bacillati</taxon>
        <taxon>Actinomycetota</taxon>
        <taxon>Actinomycetes</taxon>
        <taxon>Micrococcales</taxon>
        <taxon>Microbacteriaceae</taxon>
        <taxon>Compostimonas</taxon>
    </lineage>
</organism>
<sequence>MPRHVVAGSERRPAPPRAGVESLIVASFRSTPFTVHVWDLINRPGQMREVDFDIANPEKLGEGLVAVETGESIHGELRLESIHEGILVSASLETTAVGVCGRCLRDIDLPVEVEFQELFAYSSEEAYDYEVHDDHVDLEPLIRDAVVLSLPFQPVCQPDCPGLDPETGERLAEAPAPDSFESTDPRWAALAGFTASDDDSAGQQPGAERD</sequence>
<evidence type="ECO:0000313" key="3">
    <source>
        <dbReference type="Proteomes" id="UP000230161"/>
    </source>
</evidence>
<dbReference type="AlphaFoldDB" id="A0A2M9C005"/>
<protein>
    <recommendedName>
        <fullName evidence="4">DUF177 domain-containing protein</fullName>
    </recommendedName>
</protein>
<accession>A0A2M9C005</accession>
<evidence type="ECO:0000256" key="1">
    <source>
        <dbReference type="SAM" id="MobiDB-lite"/>
    </source>
</evidence>
<proteinExistence type="predicted"/>
<evidence type="ECO:0000313" key="2">
    <source>
        <dbReference type="EMBL" id="PJJ63640.1"/>
    </source>
</evidence>
<dbReference type="InterPro" id="IPR003772">
    <property type="entry name" value="YceD"/>
</dbReference>
<dbReference type="EMBL" id="PGFB01000002">
    <property type="protein sequence ID" value="PJJ63640.1"/>
    <property type="molecule type" value="Genomic_DNA"/>
</dbReference>
<evidence type="ECO:0008006" key="4">
    <source>
        <dbReference type="Google" id="ProtNLM"/>
    </source>
</evidence>
<comment type="caution">
    <text evidence="2">The sequence shown here is derived from an EMBL/GenBank/DDBJ whole genome shotgun (WGS) entry which is preliminary data.</text>
</comment>
<dbReference type="Pfam" id="PF02620">
    <property type="entry name" value="YceD"/>
    <property type="match status" value="1"/>
</dbReference>
<keyword evidence="3" id="KW-1185">Reference proteome</keyword>
<gene>
    <name evidence="2" type="ORF">CLV54_1311</name>
</gene>
<reference evidence="2 3" key="1">
    <citation type="submission" date="2017-11" db="EMBL/GenBank/DDBJ databases">
        <title>Genomic Encyclopedia of Archaeal and Bacterial Type Strains, Phase II (KMG-II): From Individual Species to Whole Genera.</title>
        <authorList>
            <person name="Goeker M."/>
        </authorList>
    </citation>
    <scope>NUCLEOTIDE SEQUENCE [LARGE SCALE GENOMIC DNA]</scope>
    <source>
        <strain evidence="2 3">DSM 25625</strain>
    </source>
</reference>